<organism evidence="1 2">
    <name type="scientific">Vespula squamosa</name>
    <name type="common">Southern yellow jacket</name>
    <name type="synonym">Wasp</name>
    <dbReference type="NCBI Taxonomy" id="30214"/>
    <lineage>
        <taxon>Eukaryota</taxon>
        <taxon>Metazoa</taxon>
        <taxon>Ecdysozoa</taxon>
        <taxon>Arthropoda</taxon>
        <taxon>Hexapoda</taxon>
        <taxon>Insecta</taxon>
        <taxon>Pterygota</taxon>
        <taxon>Neoptera</taxon>
        <taxon>Endopterygota</taxon>
        <taxon>Hymenoptera</taxon>
        <taxon>Apocrita</taxon>
        <taxon>Aculeata</taxon>
        <taxon>Vespoidea</taxon>
        <taxon>Vespidae</taxon>
        <taxon>Vespinae</taxon>
        <taxon>Vespula</taxon>
    </lineage>
</organism>
<evidence type="ECO:0000313" key="2">
    <source>
        <dbReference type="Proteomes" id="UP001607302"/>
    </source>
</evidence>
<name>A0ABD2BSQ5_VESSQ</name>
<protein>
    <submittedName>
        <fullName evidence="1">Uncharacterized protein</fullName>
    </submittedName>
</protein>
<dbReference type="Proteomes" id="UP001607302">
    <property type="component" value="Unassembled WGS sequence"/>
</dbReference>
<dbReference type="AlphaFoldDB" id="A0ABD2BSQ5"/>
<gene>
    <name evidence="1" type="ORF">V1478_003269</name>
</gene>
<keyword evidence="2" id="KW-1185">Reference proteome</keyword>
<comment type="caution">
    <text evidence="1">The sequence shown here is derived from an EMBL/GenBank/DDBJ whole genome shotgun (WGS) entry which is preliminary data.</text>
</comment>
<evidence type="ECO:0000313" key="1">
    <source>
        <dbReference type="EMBL" id="KAL2735629.1"/>
    </source>
</evidence>
<reference evidence="1 2" key="1">
    <citation type="journal article" date="2024" name="Ann. Entomol. Soc. Am.">
        <title>Genomic analyses of the southern and eastern yellowjacket wasps (Hymenoptera: Vespidae) reveal evolutionary signatures of social life.</title>
        <authorList>
            <person name="Catto M.A."/>
            <person name="Caine P.B."/>
            <person name="Orr S.E."/>
            <person name="Hunt B.G."/>
            <person name="Goodisman M.A.D."/>
        </authorList>
    </citation>
    <scope>NUCLEOTIDE SEQUENCE [LARGE SCALE GENOMIC DNA]</scope>
    <source>
        <strain evidence="1">233</strain>
        <tissue evidence="1">Head and thorax</tissue>
    </source>
</reference>
<proteinExistence type="predicted"/>
<dbReference type="EMBL" id="JAUDFV010000064">
    <property type="protein sequence ID" value="KAL2735629.1"/>
    <property type="molecule type" value="Genomic_DNA"/>
</dbReference>
<sequence length="59" mass="7033">MLQRTEKFIGDLERFTSISMCPLQLQFMLREEQSVFRNLLFIIEMSLARCSLFLMSPRS</sequence>
<accession>A0ABD2BSQ5</accession>